<dbReference type="EMBL" id="JACJPY010000007">
    <property type="protein sequence ID" value="MBD2149275.1"/>
    <property type="molecule type" value="Genomic_DNA"/>
</dbReference>
<organism evidence="5 6">
    <name type="scientific">Pseudanabaena cinerea FACHB-1277</name>
    <dbReference type="NCBI Taxonomy" id="2949581"/>
    <lineage>
        <taxon>Bacteria</taxon>
        <taxon>Bacillati</taxon>
        <taxon>Cyanobacteriota</taxon>
        <taxon>Cyanophyceae</taxon>
        <taxon>Pseudanabaenales</taxon>
        <taxon>Pseudanabaenaceae</taxon>
        <taxon>Pseudanabaena</taxon>
        <taxon>Pseudanabaena cinerea</taxon>
    </lineage>
</organism>
<dbReference type="Pfam" id="PF02397">
    <property type="entry name" value="Bac_transf"/>
    <property type="match status" value="1"/>
</dbReference>
<dbReference type="Gene3D" id="3.30.750.24">
    <property type="entry name" value="STAS domain"/>
    <property type="match status" value="1"/>
</dbReference>
<reference evidence="5" key="2">
    <citation type="submission" date="2020-08" db="EMBL/GenBank/DDBJ databases">
        <authorList>
            <person name="Chen M."/>
            <person name="Teng W."/>
            <person name="Zhao L."/>
            <person name="Hu C."/>
            <person name="Zhou Y."/>
            <person name="Han B."/>
            <person name="Song L."/>
            <person name="Shu W."/>
        </authorList>
    </citation>
    <scope>NUCLEOTIDE SEQUENCE</scope>
    <source>
        <strain evidence="5">FACHB-1277</strain>
    </source>
</reference>
<dbReference type="CDD" id="cd07043">
    <property type="entry name" value="STAS_anti-anti-sigma_factors"/>
    <property type="match status" value="1"/>
</dbReference>
<sequence>MILVTVGTEQYTFNSLMDWIGLLLKEGIINEDVFIQYGASTRLPDDVKISKVVPEAQFKQLVAKSSAVIAHCGEGSTLLLEEFDKPYILVPRTVRFHEHVDDHQIELAEDLENQGVLIARSPADLVKFLKLITMPRSPLSFNEDQELCKYLSDRYPSQNYQKLLLVCSSGGHFKGMQGLSKYWQTISQRTWITFKTGTTQTELITERAFWAYSPTNRNIPNFIRNLYLAINVLRKERPQLVISTGAGVATPFLLVAKYLFQSKVIFIESKTRIRDLSLSAKLLRSCKALDLLVVRSEDIARLYPEAVYIPTNTEHQSLLSGLEDVQITNFNDTVIISTGHNLFNPEARKLKEDFCQLCQEEESFRKIIIDMSHTEFMDSSGVGALVSCLKTLRQADIQAGKSEPTEMVLWSVSSQVLSILKMTKLENVFYIEPASRTNRLPRRKDERSRRKPQSISRFLHRLYGSLIGMPILCAIAYVMYFFYPAIELDPSLPVHPSVRSFPKRLIDIFGALMGLSFTAILFIPIAIAIKLESRGSILFKQKRAGLMSKPFGIWKFRSMVKNAEMLKQKITNEIANSTDGTPKNSDSGKFFKNSNDPRVTRVGKFLRKTSIDEFPQFWNILTGDMSLIGTRPPTFGEVGQYELENEYTDEKMTEWSRLDVKPGLSGVWQVSGRSTVRSFEEVMGFDLIYKRNWSLKYDLWLIWKTIVMLFERNNGAV</sequence>
<dbReference type="Gene3D" id="3.40.50.2000">
    <property type="entry name" value="Glycogen Phosphorylase B"/>
    <property type="match status" value="2"/>
</dbReference>
<evidence type="ECO:0000256" key="3">
    <source>
        <dbReference type="SAM" id="Phobius"/>
    </source>
</evidence>
<dbReference type="InterPro" id="IPR013969">
    <property type="entry name" value="Oligosacch_biosynth_Alg14"/>
</dbReference>
<proteinExistence type="inferred from homology"/>
<dbReference type="PANTHER" id="PTHR30576:SF10">
    <property type="entry name" value="SLL5057 PROTEIN"/>
    <property type="match status" value="1"/>
</dbReference>
<dbReference type="InterPro" id="IPR003362">
    <property type="entry name" value="Bact_transf"/>
</dbReference>
<feature type="transmembrane region" description="Helical" evidence="3">
    <location>
        <begin position="458"/>
        <end position="483"/>
    </location>
</feature>
<keyword evidence="6" id="KW-1185">Reference proteome</keyword>
<evidence type="ECO:0000259" key="4">
    <source>
        <dbReference type="PROSITE" id="PS50801"/>
    </source>
</evidence>
<protein>
    <submittedName>
        <fullName evidence="5">Sugar transferase</fullName>
    </submittedName>
</protein>
<evidence type="ECO:0000256" key="2">
    <source>
        <dbReference type="SAM" id="MobiDB-lite"/>
    </source>
</evidence>
<dbReference type="GO" id="GO:0016758">
    <property type="term" value="F:hexosyltransferase activity"/>
    <property type="evidence" value="ECO:0007669"/>
    <property type="project" value="InterPro"/>
</dbReference>
<reference evidence="5" key="1">
    <citation type="journal article" date="2015" name="ISME J.">
        <title>Draft Genome Sequence of Streptomyces incarnatus NRRL8089, which Produces the Nucleoside Antibiotic Sinefungin.</title>
        <authorList>
            <person name="Oshima K."/>
            <person name="Hattori M."/>
            <person name="Shimizu H."/>
            <person name="Fukuda K."/>
            <person name="Nemoto M."/>
            <person name="Inagaki K."/>
            <person name="Tamura T."/>
        </authorList>
    </citation>
    <scope>NUCLEOTIDE SEQUENCE</scope>
    <source>
        <strain evidence="5">FACHB-1277</strain>
    </source>
</reference>
<keyword evidence="3" id="KW-0812">Transmembrane</keyword>
<dbReference type="Pfam" id="PF01740">
    <property type="entry name" value="STAS"/>
    <property type="match status" value="1"/>
</dbReference>
<name>A0A926USM2_9CYAN</name>
<feature type="region of interest" description="Disordered" evidence="2">
    <location>
        <begin position="573"/>
        <end position="594"/>
    </location>
</feature>
<feature type="transmembrane region" description="Helical" evidence="3">
    <location>
        <begin position="508"/>
        <end position="529"/>
    </location>
</feature>
<evidence type="ECO:0000313" key="5">
    <source>
        <dbReference type="EMBL" id="MBD2149275.1"/>
    </source>
</evidence>
<comment type="caution">
    <text evidence="5">The sequence shown here is derived from an EMBL/GenBank/DDBJ whole genome shotgun (WGS) entry which is preliminary data.</text>
</comment>
<dbReference type="SUPFAM" id="SSF53756">
    <property type="entry name" value="UDP-Glycosyltransferase/glycogen phosphorylase"/>
    <property type="match status" value="1"/>
</dbReference>
<dbReference type="Proteomes" id="UP000631421">
    <property type="component" value="Unassembled WGS sequence"/>
</dbReference>
<comment type="similarity">
    <text evidence="1">Belongs to the bacterial sugar transferase family.</text>
</comment>
<gene>
    <name evidence="5" type="ORF">H6F44_03920</name>
</gene>
<evidence type="ECO:0000313" key="6">
    <source>
        <dbReference type="Proteomes" id="UP000631421"/>
    </source>
</evidence>
<dbReference type="PROSITE" id="PS50801">
    <property type="entry name" value="STAS"/>
    <property type="match status" value="1"/>
</dbReference>
<dbReference type="SUPFAM" id="SSF52091">
    <property type="entry name" value="SpoIIaa-like"/>
    <property type="match status" value="1"/>
</dbReference>
<dbReference type="GO" id="GO:0016780">
    <property type="term" value="F:phosphotransferase activity, for other substituted phosphate groups"/>
    <property type="evidence" value="ECO:0007669"/>
    <property type="project" value="TreeGrafter"/>
</dbReference>
<dbReference type="InterPro" id="IPR007235">
    <property type="entry name" value="Glyco_trans_28_C"/>
</dbReference>
<dbReference type="Pfam" id="PF08660">
    <property type="entry name" value="Alg14"/>
    <property type="match status" value="1"/>
</dbReference>
<dbReference type="RefSeq" id="WP_190349646.1">
    <property type="nucleotide sequence ID" value="NZ_JACJPY010000007.1"/>
</dbReference>
<keyword evidence="5" id="KW-0808">Transferase</keyword>
<feature type="domain" description="STAS" evidence="4">
    <location>
        <begin position="323"/>
        <end position="425"/>
    </location>
</feature>
<accession>A0A926USM2</accession>
<dbReference type="Pfam" id="PF04101">
    <property type="entry name" value="Glyco_tran_28_C"/>
    <property type="match status" value="1"/>
</dbReference>
<keyword evidence="3" id="KW-1133">Transmembrane helix</keyword>
<evidence type="ECO:0000256" key="1">
    <source>
        <dbReference type="ARBA" id="ARBA00006464"/>
    </source>
</evidence>
<dbReference type="PANTHER" id="PTHR30576">
    <property type="entry name" value="COLANIC BIOSYNTHESIS UDP-GLUCOSE LIPID CARRIER TRANSFERASE"/>
    <property type="match status" value="1"/>
</dbReference>
<dbReference type="InterPro" id="IPR002645">
    <property type="entry name" value="STAS_dom"/>
</dbReference>
<dbReference type="GO" id="GO:0006488">
    <property type="term" value="P:dolichol-linked oligosaccharide biosynthetic process"/>
    <property type="evidence" value="ECO:0007669"/>
    <property type="project" value="InterPro"/>
</dbReference>
<keyword evidence="3" id="KW-0472">Membrane</keyword>
<dbReference type="InterPro" id="IPR036513">
    <property type="entry name" value="STAS_dom_sf"/>
</dbReference>
<dbReference type="AlphaFoldDB" id="A0A926USM2"/>